<evidence type="ECO:0000313" key="2">
    <source>
        <dbReference type="EMBL" id="QNM11757.1"/>
    </source>
</evidence>
<dbReference type="AlphaFoldDB" id="A0A7G9GLS5"/>
<gene>
    <name evidence="2" type="ORF">H9Q80_16140</name>
</gene>
<protein>
    <submittedName>
        <fullName evidence="2">Uncharacterized protein</fullName>
    </submittedName>
</protein>
<proteinExistence type="predicted"/>
<dbReference type="KEGG" id="ehn:H9Q80_16140"/>
<organism evidence="2 3">
    <name type="scientific">[Eubacterium] hominis</name>
    <dbReference type="NCBI Taxonomy" id="2764325"/>
    <lineage>
        <taxon>Bacteria</taxon>
        <taxon>Bacillati</taxon>
        <taxon>Bacillota</taxon>
        <taxon>Erysipelotrichia</taxon>
        <taxon>Erysipelotrichales</taxon>
        <taxon>Erysipelotrichaceae</taxon>
        <taxon>Amedibacillus</taxon>
    </lineage>
</organism>
<sequence length="161" mass="19279">MSEAIFVSKNGKSRMQISDDEFTIIFDDDSSISFPFNSSYEFVNWLDEQNELINNLLNENHEFTSKLNTNNKQMKILEENMNFEKNNAKELLHQIAEINVDFRKNREEYNELKNDYRESKLKVYKKEQEVERLEADLHSEIKKLMDMSFIQRLKFAFTGEL</sequence>
<keyword evidence="3" id="KW-1185">Reference proteome</keyword>
<dbReference type="Proteomes" id="UP000515856">
    <property type="component" value="Chromosome"/>
</dbReference>
<reference evidence="2 3" key="1">
    <citation type="submission" date="2020-08" db="EMBL/GenBank/DDBJ databases">
        <authorList>
            <person name="Liu C."/>
            <person name="Sun Q."/>
        </authorList>
    </citation>
    <scope>NUCLEOTIDE SEQUENCE [LARGE SCALE GENOMIC DNA]</scope>
    <source>
        <strain evidence="2 3">NSJ-61</strain>
    </source>
</reference>
<dbReference type="RefSeq" id="WP_117452106.1">
    <property type="nucleotide sequence ID" value="NZ_CP060636.1"/>
</dbReference>
<accession>A0A7G9GLS5</accession>
<evidence type="ECO:0000313" key="3">
    <source>
        <dbReference type="Proteomes" id="UP000515856"/>
    </source>
</evidence>
<feature type="coiled-coil region" evidence="1">
    <location>
        <begin position="46"/>
        <end position="136"/>
    </location>
</feature>
<dbReference type="EMBL" id="CP060636">
    <property type="protein sequence ID" value="QNM11757.1"/>
    <property type="molecule type" value="Genomic_DNA"/>
</dbReference>
<evidence type="ECO:0000256" key="1">
    <source>
        <dbReference type="SAM" id="Coils"/>
    </source>
</evidence>
<keyword evidence="1" id="KW-0175">Coiled coil</keyword>
<name>A0A7G9GLS5_9FIRM</name>